<accession>A0A9W3S7X6</accession>
<dbReference type="EMBL" id="CP015350">
    <property type="protein sequence ID" value="ANS46001.1"/>
    <property type="molecule type" value="Genomic_DNA"/>
</dbReference>
<reference evidence="1 2" key="1">
    <citation type="submission" date="2016-04" db="EMBL/GenBank/DDBJ databases">
        <title>High quality genome of the nematocidal Bacillus thuringiensis MYBT18246.</title>
        <authorList>
            <person name="Hollensteiner J."/>
            <person name="Poehlein A."/>
            <person name="Sproeer C."/>
            <person name="Bunk B."/>
            <person name="Rosenstiel P."/>
            <person name="Schulenburg H."/>
            <person name="Liesegang H."/>
        </authorList>
    </citation>
    <scope>NUCLEOTIDE SEQUENCE [LARGE SCALE GENOMIC DNA]</scope>
    <source>
        <strain evidence="1 2">MYBT18246</strain>
    </source>
</reference>
<gene>
    <name evidence="1" type="ORF">BT246_05630</name>
</gene>
<name>A0A9W3S7X6_BACTU</name>
<dbReference type="Proteomes" id="UP000092743">
    <property type="component" value="Chromosome"/>
</dbReference>
<protein>
    <submittedName>
        <fullName evidence="1">Uncharacterized protein</fullName>
    </submittedName>
</protein>
<dbReference type="AlphaFoldDB" id="A0A9W3S7X6"/>
<dbReference type="Gene3D" id="3.40.190.10">
    <property type="entry name" value="Periplasmic binding protein-like II"/>
    <property type="match status" value="1"/>
</dbReference>
<evidence type="ECO:0000313" key="2">
    <source>
        <dbReference type="Proteomes" id="UP000092743"/>
    </source>
</evidence>
<proteinExistence type="predicted"/>
<evidence type="ECO:0000313" key="1">
    <source>
        <dbReference type="EMBL" id="ANS46001.1"/>
    </source>
</evidence>
<sequence length="29" mass="3476">MNFLYDNKVIKKKIDVKDAFTNEFLPSEK</sequence>
<organism evidence="1 2">
    <name type="scientific">Bacillus thuringiensis</name>
    <dbReference type="NCBI Taxonomy" id="1428"/>
    <lineage>
        <taxon>Bacteria</taxon>
        <taxon>Bacillati</taxon>
        <taxon>Bacillota</taxon>
        <taxon>Bacilli</taxon>
        <taxon>Bacillales</taxon>
        <taxon>Bacillaceae</taxon>
        <taxon>Bacillus</taxon>
        <taxon>Bacillus cereus group</taxon>
    </lineage>
</organism>